<accession>A0AAU8PFR8</accession>
<dbReference type="EMBL" id="CP002770">
    <property type="protein sequence ID" value="AEG16981.1"/>
    <property type="molecule type" value="Genomic_DNA"/>
</dbReference>
<evidence type="ECO:0000259" key="2">
    <source>
        <dbReference type="Pfam" id="PF03050"/>
    </source>
</evidence>
<organism evidence="6 7">
    <name type="scientific">Desulfofundulus kuznetsovii (strain DSM 6115 / VKM B-1805 / 17)</name>
    <name type="common">Desulfotomaculum kuznetsovii</name>
    <dbReference type="NCBI Taxonomy" id="760568"/>
    <lineage>
        <taxon>Bacteria</taxon>
        <taxon>Bacillati</taxon>
        <taxon>Bacillota</taxon>
        <taxon>Clostridia</taxon>
        <taxon>Eubacteriales</taxon>
        <taxon>Peptococcaceae</taxon>
        <taxon>Desulfofundulus</taxon>
    </lineage>
</organism>
<dbReference type="Pfam" id="PF13005">
    <property type="entry name" value="zf-IS66"/>
    <property type="match status" value="1"/>
</dbReference>
<proteinExistence type="predicted"/>
<dbReference type="InterPro" id="IPR052344">
    <property type="entry name" value="Transposase-related"/>
</dbReference>
<feature type="domain" description="Transposase IS66 central" evidence="2">
    <location>
        <begin position="204"/>
        <end position="489"/>
    </location>
</feature>
<evidence type="ECO:0000313" key="7">
    <source>
        <dbReference type="Proteomes" id="UP000009229"/>
    </source>
</evidence>
<keyword evidence="1" id="KW-0175">Coiled coil</keyword>
<keyword evidence="7" id="KW-1185">Reference proteome</keyword>
<feature type="domain" description="Transposase IS66 C-terminal" evidence="5">
    <location>
        <begin position="496"/>
        <end position="536"/>
    </location>
</feature>
<dbReference type="PANTHER" id="PTHR33678:SF1">
    <property type="entry name" value="BLL1576 PROTEIN"/>
    <property type="match status" value="1"/>
</dbReference>
<reference evidence="7" key="1">
    <citation type="submission" date="2011-05" db="EMBL/GenBank/DDBJ databases">
        <title>Complete sequence of Desulfotomaculum kuznetsovii DSM 6115.</title>
        <authorList>
            <person name="Lucas S."/>
            <person name="Han J."/>
            <person name="Lapidus A."/>
            <person name="Cheng J.-F."/>
            <person name="Goodwin L."/>
            <person name="Pitluck S."/>
            <person name="Peters L."/>
            <person name="Mikhailova N."/>
            <person name="Lu M."/>
            <person name="Saunders E."/>
            <person name="Han C."/>
            <person name="Tapia R."/>
            <person name="Land M."/>
            <person name="Hauser L."/>
            <person name="Kyrpides N."/>
            <person name="Ivanova N."/>
            <person name="Pagani I."/>
            <person name="Nazina T."/>
            <person name="Ivanova A."/>
            <person name="Parshina S."/>
            <person name="Kuever J."/>
            <person name="Muyzer G."/>
            <person name="Plugge C."/>
            <person name="Stams A."/>
            <person name="Woyke T."/>
        </authorList>
    </citation>
    <scope>NUCLEOTIDE SEQUENCE [LARGE SCALE GENOMIC DNA]</scope>
    <source>
        <strain evidence="7">DSM 6115 / VKM B-1805 / 17</strain>
    </source>
</reference>
<dbReference type="InterPro" id="IPR024474">
    <property type="entry name" value="Znf_dom_IS66"/>
</dbReference>
<feature type="coiled-coil region" evidence="1">
    <location>
        <begin position="29"/>
        <end position="56"/>
    </location>
</feature>
<sequence>MVDSRGIRRVSSNLLFMNTTSQSIAAMNIEELQSRCLQLEEQCRWLEQQNAELTAKLNWFMEQLRLSKRRQFGVSSERTASGYQQLSLFNEAEVEAQPDLPEPAVETITYQRRKQRGRREMVLDNLPVETVEYRLPEEERVCSCCGGPLHEMSTEVRQELQIIPAQVKVVKHVRYVYSCRHCERNELTTPIVTAPMPAPVLPGSMVSPSLMAYIMNQKYGEGLPLYRQEQQFAHLGVELSRQTLANWVLYGANNWLTLIYDRLHEHLLKRDILHADETTLQVLREPGRAAETQSYLWLYRTGRDGPPIILYDYQTTRASKHPRRFLAGFKGYLHVDGYAGYNELPDVTLVGCWAHARRKFDEALKALPEDKRNKAVAARVGLEFCNQLFAIERDLKDATPQERYQARQVRSRPVLDAFRAWLKTQKTQVLPKSSFGQAVNYCLSQWDKLIAFLQDGRLELDNNRSERSIKPFVIGRKNWLFANTPRGARASAITYSIIETAKENGLNPFQYLSYLFEKLPNLNPKDSNALDQLLPWSNSLPPVCRANK</sequence>
<dbReference type="KEGG" id="dku:Desku_3502"/>
<evidence type="ECO:0000256" key="1">
    <source>
        <dbReference type="SAM" id="Coils"/>
    </source>
</evidence>
<dbReference type="NCBIfam" id="NF033517">
    <property type="entry name" value="transpos_IS66"/>
    <property type="match status" value="1"/>
</dbReference>
<name>A0AAU8PFR8_DESK7</name>
<dbReference type="Pfam" id="PF13007">
    <property type="entry name" value="LZ_Tnp_IS66"/>
    <property type="match status" value="1"/>
</dbReference>
<evidence type="ECO:0000313" key="6">
    <source>
        <dbReference type="EMBL" id="AEG16981.1"/>
    </source>
</evidence>
<protein>
    <submittedName>
        <fullName evidence="6">Transposase IS66</fullName>
    </submittedName>
</protein>
<gene>
    <name evidence="6" type="ordered locus">Desku_3502</name>
</gene>
<evidence type="ECO:0000259" key="3">
    <source>
        <dbReference type="Pfam" id="PF13005"/>
    </source>
</evidence>
<evidence type="ECO:0000259" key="4">
    <source>
        <dbReference type="Pfam" id="PF13007"/>
    </source>
</evidence>
<dbReference type="InterPro" id="IPR024463">
    <property type="entry name" value="Transposase_TnpC_homeodom"/>
</dbReference>
<dbReference type="AlphaFoldDB" id="A0AAU8PFR8"/>
<dbReference type="Pfam" id="PF03050">
    <property type="entry name" value="DDE_Tnp_IS66"/>
    <property type="match status" value="1"/>
</dbReference>
<feature type="domain" description="Transposase TnpC homeodomain" evidence="4">
    <location>
        <begin position="59"/>
        <end position="131"/>
    </location>
</feature>
<dbReference type="InterPro" id="IPR039552">
    <property type="entry name" value="IS66_C"/>
</dbReference>
<dbReference type="Proteomes" id="UP000009229">
    <property type="component" value="Chromosome"/>
</dbReference>
<dbReference type="PANTHER" id="PTHR33678">
    <property type="entry name" value="BLL1576 PROTEIN"/>
    <property type="match status" value="1"/>
</dbReference>
<evidence type="ECO:0000259" key="5">
    <source>
        <dbReference type="Pfam" id="PF13817"/>
    </source>
</evidence>
<dbReference type="InterPro" id="IPR004291">
    <property type="entry name" value="Transposase_IS66_central"/>
</dbReference>
<dbReference type="Pfam" id="PF13817">
    <property type="entry name" value="DDE_Tnp_IS66_C"/>
    <property type="match status" value="1"/>
</dbReference>
<feature type="domain" description="Transposase IS66 zinc-finger binding" evidence="3">
    <location>
        <begin position="139"/>
        <end position="183"/>
    </location>
</feature>